<dbReference type="EMBL" id="BAAARW010000001">
    <property type="protein sequence ID" value="GAA2398755.1"/>
    <property type="molecule type" value="Genomic_DNA"/>
</dbReference>
<organism evidence="1 2">
    <name type="scientific">Actinomadura vinacea</name>
    <dbReference type="NCBI Taxonomy" id="115336"/>
    <lineage>
        <taxon>Bacteria</taxon>
        <taxon>Bacillati</taxon>
        <taxon>Actinomycetota</taxon>
        <taxon>Actinomycetes</taxon>
        <taxon>Streptosporangiales</taxon>
        <taxon>Thermomonosporaceae</taxon>
        <taxon>Actinomadura</taxon>
    </lineage>
</organism>
<gene>
    <name evidence="1" type="ORF">GCM10010191_01910</name>
</gene>
<dbReference type="RefSeq" id="WP_344586317.1">
    <property type="nucleotide sequence ID" value="NZ_BAAARW010000001.1"/>
</dbReference>
<reference evidence="2" key="1">
    <citation type="journal article" date="2019" name="Int. J. Syst. Evol. Microbiol.">
        <title>The Global Catalogue of Microorganisms (GCM) 10K type strain sequencing project: providing services to taxonomists for standard genome sequencing and annotation.</title>
        <authorList>
            <consortium name="The Broad Institute Genomics Platform"/>
            <consortium name="The Broad Institute Genome Sequencing Center for Infectious Disease"/>
            <person name="Wu L."/>
            <person name="Ma J."/>
        </authorList>
    </citation>
    <scope>NUCLEOTIDE SEQUENCE [LARGE SCALE GENOMIC DNA]</scope>
    <source>
        <strain evidence="2">JCM 3325</strain>
    </source>
</reference>
<proteinExistence type="predicted"/>
<protein>
    <recommendedName>
        <fullName evidence="3">TnsA-like heteromeric transposase endonuclease subunit</fullName>
    </recommendedName>
</protein>
<dbReference type="Proteomes" id="UP001501231">
    <property type="component" value="Unassembled WGS sequence"/>
</dbReference>
<evidence type="ECO:0008006" key="3">
    <source>
        <dbReference type="Google" id="ProtNLM"/>
    </source>
</evidence>
<dbReference type="Pfam" id="PF19142">
    <property type="entry name" value="DUF5825"/>
    <property type="match status" value="1"/>
</dbReference>
<accession>A0ABP5VBN2</accession>
<sequence>MTDASAPLRADRTDQADWLKVRVRDAVPFPAGNLYRSGVRTVELDEPVDLAAPSPVDCRRLDIVRLATARGMRVIWELRAMSPSIGANELSHLHPPRRIGDDPDGTRKIAAWWEGFYLGRCCWRQGPGFLQIRDRRDRRLVKYTLTEPDLIAALHELDQGNHSVSAETVGPLLEERLVLAMGELFWLAPYRMVRWPDPSMTV</sequence>
<evidence type="ECO:0000313" key="2">
    <source>
        <dbReference type="Proteomes" id="UP001501231"/>
    </source>
</evidence>
<keyword evidence="2" id="KW-1185">Reference proteome</keyword>
<name>A0ABP5VBN2_9ACTN</name>
<evidence type="ECO:0000313" key="1">
    <source>
        <dbReference type="EMBL" id="GAA2398755.1"/>
    </source>
</evidence>
<comment type="caution">
    <text evidence="1">The sequence shown here is derived from an EMBL/GenBank/DDBJ whole genome shotgun (WGS) entry which is preliminary data.</text>
</comment>
<dbReference type="InterPro" id="IPR043863">
    <property type="entry name" value="DUF5825"/>
</dbReference>